<reference evidence="2" key="1">
    <citation type="journal article" date="2023" name="G3 (Bethesda)">
        <title>A reference genome for the long-term kleptoplast-retaining sea slug Elysia crispata morphotype clarki.</title>
        <authorList>
            <person name="Eastman K.E."/>
            <person name="Pendleton A.L."/>
            <person name="Shaikh M.A."/>
            <person name="Suttiyut T."/>
            <person name="Ogas R."/>
            <person name="Tomko P."/>
            <person name="Gavelis G."/>
            <person name="Widhalm J.R."/>
            <person name="Wisecaver J.H."/>
        </authorList>
    </citation>
    <scope>NUCLEOTIDE SEQUENCE</scope>
    <source>
        <strain evidence="2">ECLA1</strain>
    </source>
</reference>
<protein>
    <submittedName>
        <fullName evidence="2">Uncharacterized protein</fullName>
    </submittedName>
</protein>
<sequence length="384" mass="41562">MYLRVSILSECISEYLSSLDVSQSIYPLWMYLRVPILSVYISEYLSSLRISQSTYPLWVYLRSMIKIPFDVFLTPLPQALNGGAQSQEQCDDQITSCLKTFSTVEDSGSDENICRAYETFASCVTGITDCGLSQQRMDMILEESASGISSYCGGTASETYTGTATGTGAGSETQGGSRTGLAMVVLFSKHECYQVPSECSSSITVTSDCSAVRASGQCIFNECPKIRGTGDDKRAADLLVQSAKESFGCNFKASEFLGNGGFGVLRRPVWESLGFLLTAALLTKFLLPMTPNTGCPYLRLSSEIVQPRMIDDQPNQTLLLCGFCCSRSGCGKMSSSATAGQRTVSGIKPGDITRDRQQTTDSRQQTSPARGAAGQTKFTFLILL</sequence>
<comment type="caution">
    <text evidence="2">The sequence shown here is derived from an EMBL/GenBank/DDBJ whole genome shotgun (WGS) entry which is preliminary data.</text>
</comment>
<evidence type="ECO:0000256" key="1">
    <source>
        <dbReference type="SAM" id="MobiDB-lite"/>
    </source>
</evidence>
<gene>
    <name evidence="2" type="ORF">RRG08_013406</name>
</gene>
<evidence type="ECO:0000313" key="3">
    <source>
        <dbReference type="Proteomes" id="UP001283361"/>
    </source>
</evidence>
<feature type="compositionally biased region" description="Polar residues" evidence="1">
    <location>
        <begin position="333"/>
        <end position="344"/>
    </location>
</feature>
<dbReference type="Proteomes" id="UP001283361">
    <property type="component" value="Unassembled WGS sequence"/>
</dbReference>
<feature type="region of interest" description="Disordered" evidence="1">
    <location>
        <begin position="333"/>
        <end position="371"/>
    </location>
</feature>
<dbReference type="EMBL" id="JAWDGP010000445">
    <property type="protein sequence ID" value="KAK3800565.1"/>
    <property type="molecule type" value="Genomic_DNA"/>
</dbReference>
<keyword evidence="3" id="KW-1185">Reference proteome</keyword>
<evidence type="ECO:0000313" key="2">
    <source>
        <dbReference type="EMBL" id="KAK3800565.1"/>
    </source>
</evidence>
<accession>A0AAE1EBI3</accession>
<organism evidence="2 3">
    <name type="scientific">Elysia crispata</name>
    <name type="common">lettuce slug</name>
    <dbReference type="NCBI Taxonomy" id="231223"/>
    <lineage>
        <taxon>Eukaryota</taxon>
        <taxon>Metazoa</taxon>
        <taxon>Spiralia</taxon>
        <taxon>Lophotrochozoa</taxon>
        <taxon>Mollusca</taxon>
        <taxon>Gastropoda</taxon>
        <taxon>Heterobranchia</taxon>
        <taxon>Euthyneura</taxon>
        <taxon>Panpulmonata</taxon>
        <taxon>Sacoglossa</taxon>
        <taxon>Placobranchoidea</taxon>
        <taxon>Plakobranchidae</taxon>
        <taxon>Elysia</taxon>
    </lineage>
</organism>
<dbReference type="AlphaFoldDB" id="A0AAE1EBI3"/>
<name>A0AAE1EBI3_9GAST</name>
<proteinExistence type="predicted"/>